<dbReference type="SFLD" id="SFLDS00003">
    <property type="entry name" value="Haloacid_Dehalogenase"/>
    <property type="match status" value="1"/>
</dbReference>
<comment type="catalytic activity">
    <reaction evidence="1 10">
        <text>2-phosphoglycolate + H2O = glycolate + phosphate</text>
        <dbReference type="Rhea" id="RHEA:14369"/>
        <dbReference type="ChEBI" id="CHEBI:15377"/>
        <dbReference type="ChEBI" id="CHEBI:29805"/>
        <dbReference type="ChEBI" id="CHEBI:43474"/>
        <dbReference type="ChEBI" id="CHEBI:58033"/>
        <dbReference type="EC" id="3.1.3.18"/>
    </reaction>
</comment>
<evidence type="ECO:0000313" key="12">
    <source>
        <dbReference type="Proteomes" id="UP000598997"/>
    </source>
</evidence>
<accession>A0A916YKM1</accession>
<evidence type="ECO:0000256" key="10">
    <source>
        <dbReference type="HAMAP-Rule" id="MF_00495"/>
    </source>
</evidence>
<evidence type="ECO:0000256" key="5">
    <source>
        <dbReference type="ARBA" id="ARBA00013078"/>
    </source>
</evidence>
<dbReference type="PANTHER" id="PTHR43434:SF1">
    <property type="entry name" value="PHOSPHOGLYCOLATE PHOSPHATASE"/>
    <property type="match status" value="1"/>
</dbReference>
<dbReference type="InterPro" id="IPR036412">
    <property type="entry name" value="HAD-like_sf"/>
</dbReference>
<evidence type="ECO:0000256" key="9">
    <source>
        <dbReference type="ARBA" id="ARBA00023277"/>
    </source>
</evidence>
<evidence type="ECO:0000256" key="8">
    <source>
        <dbReference type="ARBA" id="ARBA00022842"/>
    </source>
</evidence>
<evidence type="ECO:0000256" key="3">
    <source>
        <dbReference type="ARBA" id="ARBA00004818"/>
    </source>
</evidence>
<dbReference type="OrthoDB" id="9793014at2"/>
<comment type="caution">
    <text evidence="11">The sequence shown here is derived from an EMBL/GenBank/DDBJ whole genome shotgun (WGS) entry which is preliminary data.</text>
</comment>
<name>A0A916YKM1_9SPHN</name>
<dbReference type="Proteomes" id="UP000598997">
    <property type="component" value="Unassembled WGS sequence"/>
</dbReference>
<dbReference type="RefSeq" id="WP_082924354.1">
    <property type="nucleotide sequence ID" value="NZ_BMIO01000007.1"/>
</dbReference>
<comment type="similarity">
    <text evidence="4 10">Belongs to the HAD-like hydrolase superfamily. CbbY/CbbZ/Gph/YieH family.</text>
</comment>
<sequence length="239" mass="25459">MDDQPRSLSASRFANPAKTLRFRTVGFDLDGTLLETAPDIAAALNHALKIAGRPALSYDEVRPMIGGGAKRLLARALAGADGGRVPGDVLDPLYTELLDHYRRNIAVETRPYDGLLSALDQLADAGIAVGVATNKLESLARELLSQLGMADRFACVIGGDTLGTDRAKPEPDMLHELERRCGGPTAFVGDSIYDTRAAKAAGQPCVAVSFGYRNEPVEELGADRVIDHYDDLIGALATL</sequence>
<dbReference type="InterPro" id="IPR037512">
    <property type="entry name" value="PGPase_prok"/>
</dbReference>
<dbReference type="NCBIfam" id="TIGR01549">
    <property type="entry name" value="HAD-SF-IA-v1"/>
    <property type="match status" value="1"/>
</dbReference>
<dbReference type="GO" id="GO:0006281">
    <property type="term" value="P:DNA repair"/>
    <property type="evidence" value="ECO:0007669"/>
    <property type="project" value="TreeGrafter"/>
</dbReference>
<evidence type="ECO:0000256" key="6">
    <source>
        <dbReference type="ARBA" id="ARBA00022723"/>
    </source>
</evidence>
<keyword evidence="7 10" id="KW-0378">Hydrolase</keyword>
<gene>
    <name evidence="11" type="primary">gph</name>
    <name evidence="11" type="ORF">GCM10010989_23260</name>
</gene>
<organism evidence="11 12">
    <name type="scientific">Croceicoccus pelagius</name>
    <dbReference type="NCBI Taxonomy" id="1703341"/>
    <lineage>
        <taxon>Bacteria</taxon>
        <taxon>Pseudomonadati</taxon>
        <taxon>Pseudomonadota</taxon>
        <taxon>Alphaproteobacteria</taxon>
        <taxon>Sphingomonadales</taxon>
        <taxon>Erythrobacteraceae</taxon>
        <taxon>Croceicoccus</taxon>
    </lineage>
</organism>
<feature type="active site" description="Nucleophile" evidence="10">
    <location>
        <position position="28"/>
    </location>
</feature>
<evidence type="ECO:0000256" key="1">
    <source>
        <dbReference type="ARBA" id="ARBA00000830"/>
    </source>
</evidence>
<dbReference type="EMBL" id="BMIO01000007">
    <property type="protein sequence ID" value="GGD48223.1"/>
    <property type="molecule type" value="Genomic_DNA"/>
</dbReference>
<feature type="binding site" evidence="10">
    <location>
        <position position="30"/>
    </location>
    <ligand>
        <name>Mg(2+)</name>
        <dbReference type="ChEBI" id="CHEBI:18420"/>
    </ligand>
</feature>
<keyword evidence="9 10" id="KW-0119">Carbohydrate metabolism</keyword>
<dbReference type="Pfam" id="PF00702">
    <property type="entry name" value="Hydrolase"/>
    <property type="match status" value="1"/>
</dbReference>
<evidence type="ECO:0000256" key="2">
    <source>
        <dbReference type="ARBA" id="ARBA00001946"/>
    </source>
</evidence>
<dbReference type="InterPro" id="IPR023198">
    <property type="entry name" value="PGP-like_dom2"/>
</dbReference>
<dbReference type="Gene3D" id="1.10.150.240">
    <property type="entry name" value="Putative phosphatase, domain 2"/>
    <property type="match status" value="1"/>
</dbReference>
<evidence type="ECO:0000256" key="7">
    <source>
        <dbReference type="ARBA" id="ARBA00022801"/>
    </source>
</evidence>
<dbReference type="SFLD" id="SFLDG01129">
    <property type="entry name" value="C1.5:_HAD__Beta-PGM__Phosphata"/>
    <property type="match status" value="1"/>
</dbReference>
<keyword evidence="12" id="KW-1185">Reference proteome</keyword>
<dbReference type="SUPFAM" id="SSF56784">
    <property type="entry name" value="HAD-like"/>
    <property type="match status" value="1"/>
</dbReference>
<proteinExistence type="inferred from homology"/>
<dbReference type="GO" id="GO:0046872">
    <property type="term" value="F:metal ion binding"/>
    <property type="evidence" value="ECO:0007669"/>
    <property type="project" value="UniProtKB-KW"/>
</dbReference>
<comment type="cofactor">
    <cofactor evidence="2 10">
        <name>Mg(2+)</name>
        <dbReference type="ChEBI" id="CHEBI:18420"/>
    </cofactor>
</comment>
<keyword evidence="8 10" id="KW-0460">Magnesium</keyword>
<reference evidence="11 12" key="1">
    <citation type="journal article" date="2014" name="Int. J. Syst. Evol. Microbiol.">
        <title>Complete genome sequence of Corynebacterium casei LMG S-19264T (=DSM 44701T), isolated from a smear-ripened cheese.</title>
        <authorList>
            <consortium name="US DOE Joint Genome Institute (JGI-PGF)"/>
            <person name="Walter F."/>
            <person name="Albersmeier A."/>
            <person name="Kalinowski J."/>
            <person name="Ruckert C."/>
        </authorList>
    </citation>
    <scope>NUCLEOTIDE SEQUENCE [LARGE SCALE GENOMIC DNA]</scope>
    <source>
        <strain evidence="11 12">CGMCC 1.15358</strain>
    </source>
</reference>
<dbReference type="GO" id="GO:0005975">
    <property type="term" value="P:carbohydrate metabolic process"/>
    <property type="evidence" value="ECO:0007669"/>
    <property type="project" value="InterPro"/>
</dbReference>
<dbReference type="EC" id="3.1.3.18" evidence="5 10"/>
<dbReference type="AlphaFoldDB" id="A0A916YKM1"/>
<dbReference type="GO" id="GO:0005829">
    <property type="term" value="C:cytosol"/>
    <property type="evidence" value="ECO:0007669"/>
    <property type="project" value="TreeGrafter"/>
</dbReference>
<evidence type="ECO:0000256" key="4">
    <source>
        <dbReference type="ARBA" id="ARBA00006171"/>
    </source>
</evidence>
<dbReference type="InterPro" id="IPR050155">
    <property type="entry name" value="HAD-like_hydrolase_sf"/>
</dbReference>
<dbReference type="PANTHER" id="PTHR43434">
    <property type="entry name" value="PHOSPHOGLYCOLATE PHOSPHATASE"/>
    <property type="match status" value="1"/>
</dbReference>
<comment type="pathway">
    <text evidence="3 10">Organic acid metabolism; glycolate biosynthesis; glycolate from 2-phosphoglycolate: step 1/1.</text>
</comment>
<protein>
    <recommendedName>
        <fullName evidence="5 10">Phosphoglycolate phosphatase</fullName>
        <shortName evidence="10">PGP</shortName>
        <shortName evidence="10">PGPase</shortName>
        <ecNumber evidence="5 10">3.1.3.18</ecNumber>
    </recommendedName>
</protein>
<evidence type="ECO:0000313" key="11">
    <source>
        <dbReference type="EMBL" id="GGD48223.1"/>
    </source>
</evidence>
<feature type="binding site" evidence="10">
    <location>
        <position position="190"/>
    </location>
    <ligand>
        <name>Mg(2+)</name>
        <dbReference type="ChEBI" id="CHEBI:18420"/>
    </ligand>
</feature>
<dbReference type="Gene3D" id="3.40.50.1000">
    <property type="entry name" value="HAD superfamily/HAD-like"/>
    <property type="match status" value="1"/>
</dbReference>
<dbReference type="GO" id="GO:0008967">
    <property type="term" value="F:phosphoglycolate phosphatase activity"/>
    <property type="evidence" value="ECO:0007669"/>
    <property type="project" value="UniProtKB-UniRule"/>
</dbReference>
<dbReference type="GO" id="GO:0046295">
    <property type="term" value="P:glycolate biosynthetic process"/>
    <property type="evidence" value="ECO:0007669"/>
    <property type="project" value="UniProtKB-UniRule"/>
</dbReference>
<dbReference type="InterPro" id="IPR023214">
    <property type="entry name" value="HAD_sf"/>
</dbReference>
<feature type="binding site" evidence="10">
    <location>
        <position position="28"/>
    </location>
    <ligand>
        <name>Mg(2+)</name>
        <dbReference type="ChEBI" id="CHEBI:18420"/>
    </ligand>
</feature>
<keyword evidence="6 10" id="KW-0479">Metal-binding</keyword>
<dbReference type="InterPro" id="IPR006439">
    <property type="entry name" value="HAD-SF_hydro_IA"/>
</dbReference>
<dbReference type="HAMAP" id="MF_00495">
    <property type="entry name" value="GPH_hydrolase_bact"/>
    <property type="match status" value="1"/>
</dbReference>
<comment type="function">
    <text evidence="10">Specifically catalyzes the dephosphorylation of 2-phosphoglycolate. Is involved in the dissimilation of the intracellular 2-phosphoglycolate formed during the DNA repair of 3'-phosphoglycolate ends, a major class of DNA lesions induced by oxidative stress.</text>
</comment>